<evidence type="ECO:0000313" key="1">
    <source>
        <dbReference type="EMBL" id="GMF06878.1"/>
    </source>
</evidence>
<keyword evidence="2" id="KW-1185">Reference proteome</keyword>
<evidence type="ECO:0000313" key="2">
    <source>
        <dbReference type="Proteomes" id="UP001165064"/>
    </source>
</evidence>
<comment type="caution">
    <text evidence="1">The sequence shown here is derived from an EMBL/GenBank/DDBJ whole genome shotgun (WGS) entry which is preliminary data.</text>
</comment>
<dbReference type="EMBL" id="BSXS01015568">
    <property type="protein sequence ID" value="GMF06878.1"/>
    <property type="molecule type" value="Genomic_DNA"/>
</dbReference>
<dbReference type="Proteomes" id="UP001165064">
    <property type="component" value="Unassembled WGS sequence"/>
</dbReference>
<protein>
    <submittedName>
        <fullName evidence="1">Unnamed protein product</fullName>
    </submittedName>
</protein>
<proteinExistence type="predicted"/>
<reference evidence="1" key="1">
    <citation type="submission" date="2023-04" db="EMBL/GenBank/DDBJ databases">
        <title>Ambrosiozyma monospora NBRC 10751.</title>
        <authorList>
            <person name="Ichikawa N."/>
            <person name="Sato H."/>
            <person name="Tonouchi N."/>
        </authorList>
    </citation>
    <scope>NUCLEOTIDE SEQUENCE</scope>
    <source>
        <strain evidence="1">NBRC 10751</strain>
    </source>
</reference>
<gene>
    <name evidence="1" type="ORF">Amon02_001280200</name>
</gene>
<organism evidence="1 2">
    <name type="scientific">Ambrosiozyma monospora</name>
    <name type="common">Yeast</name>
    <name type="synonym">Endomycopsis monosporus</name>
    <dbReference type="NCBI Taxonomy" id="43982"/>
    <lineage>
        <taxon>Eukaryota</taxon>
        <taxon>Fungi</taxon>
        <taxon>Dikarya</taxon>
        <taxon>Ascomycota</taxon>
        <taxon>Saccharomycotina</taxon>
        <taxon>Pichiomycetes</taxon>
        <taxon>Pichiales</taxon>
        <taxon>Pichiaceae</taxon>
        <taxon>Ambrosiozyma</taxon>
    </lineage>
</organism>
<name>A0ACB5UDQ7_AMBMO</name>
<sequence>MDIILEIPEGTLYGNYFKPIPEIEKSGSGVARLLVYHPTDPNYQLQTNQTWMRGHTDGSGLTFIASQPLLALQIQDRNTKKWNYVSHTPNALVVNVGDAISHLSGGYFKSSIHRVATPPSDQQVGKTWFWF</sequence>
<accession>A0ACB5UDQ7</accession>